<evidence type="ECO:0000256" key="1">
    <source>
        <dbReference type="SAM" id="SignalP"/>
    </source>
</evidence>
<keyword evidence="3" id="KW-1185">Reference proteome</keyword>
<feature type="non-terminal residue" evidence="2">
    <location>
        <position position="1"/>
    </location>
</feature>
<sequence length="205" mass="22851">LLFLVSILIAATSCDQFEPIPRENEWPLPVPDSVVPVDSEYGLKSNYTRTTYDSFYPNEIRCPLNTRYLIQHGDGTPYITTFLGNFRYGKGGSARWEDPQERYNFGVKDNVQMSCVATPLLFNNEDCQFTYSDSFAVRIPATIRPRMFKCSSNSKKIVAIRAGERFLGDSMNCTGASLLGNTFSLLNSATGTYQTLTGLGLSVNC</sequence>
<reference evidence="2" key="1">
    <citation type="submission" date="2023-10" db="EMBL/GenBank/DDBJ databases">
        <title>Genome assembly of Pristionchus species.</title>
        <authorList>
            <person name="Yoshida K."/>
            <person name="Sommer R.J."/>
        </authorList>
    </citation>
    <scope>NUCLEOTIDE SEQUENCE</scope>
    <source>
        <strain evidence="2">RS5133</strain>
    </source>
</reference>
<protein>
    <recommendedName>
        <fullName evidence="4">Spike protein</fullName>
    </recommendedName>
</protein>
<name>A0AAV5VN99_9BILA</name>
<dbReference type="AlphaFoldDB" id="A0AAV5VN99"/>
<evidence type="ECO:0000313" key="2">
    <source>
        <dbReference type="EMBL" id="GMT19813.1"/>
    </source>
</evidence>
<feature type="non-terminal residue" evidence="2">
    <location>
        <position position="205"/>
    </location>
</feature>
<gene>
    <name evidence="2" type="ORF">PFISCL1PPCAC_11110</name>
</gene>
<proteinExistence type="predicted"/>
<feature type="chain" id="PRO_5043630155" description="Spike protein" evidence="1">
    <location>
        <begin position="17"/>
        <end position="205"/>
    </location>
</feature>
<comment type="caution">
    <text evidence="2">The sequence shown here is derived from an EMBL/GenBank/DDBJ whole genome shotgun (WGS) entry which is preliminary data.</text>
</comment>
<keyword evidence="1" id="KW-0732">Signal</keyword>
<accession>A0AAV5VN99</accession>
<organism evidence="2 3">
    <name type="scientific">Pristionchus fissidentatus</name>
    <dbReference type="NCBI Taxonomy" id="1538716"/>
    <lineage>
        <taxon>Eukaryota</taxon>
        <taxon>Metazoa</taxon>
        <taxon>Ecdysozoa</taxon>
        <taxon>Nematoda</taxon>
        <taxon>Chromadorea</taxon>
        <taxon>Rhabditida</taxon>
        <taxon>Rhabditina</taxon>
        <taxon>Diplogasteromorpha</taxon>
        <taxon>Diplogasteroidea</taxon>
        <taxon>Neodiplogasteridae</taxon>
        <taxon>Pristionchus</taxon>
    </lineage>
</organism>
<evidence type="ECO:0000313" key="3">
    <source>
        <dbReference type="Proteomes" id="UP001432322"/>
    </source>
</evidence>
<dbReference type="EMBL" id="BTSY01000003">
    <property type="protein sequence ID" value="GMT19813.1"/>
    <property type="molecule type" value="Genomic_DNA"/>
</dbReference>
<feature type="signal peptide" evidence="1">
    <location>
        <begin position="1"/>
        <end position="16"/>
    </location>
</feature>
<evidence type="ECO:0008006" key="4">
    <source>
        <dbReference type="Google" id="ProtNLM"/>
    </source>
</evidence>
<dbReference type="Proteomes" id="UP001432322">
    <property type="component" value="Unassembled WGS sequence"/>
</dbReference>